<feature type="transmembrane region" description="Helical" evidence="1">
    <location>
        <begin position="216"/>
        <end position="235"/>
    </location>
</feature>
<dbReference type="GO" id="GO:0006508">
    <property type="term" value="P:proteolysis"/>
    <property type="evidence" value="ECO:0007669"/>
    <property type="project" value="UniProtKB-KW"/>
</dbReference>
<gene>
    <name evidence="3" type="ORF">HMPREF1549_03206</name>
</gene>
<feature type="domain" description="CAAX prenyl protease 2/Lysostaphin resistance protein A-like" evidence="2">
    <location>
        <begin position="156"/>
        <end position="258"/>
    </location>
</feature>
<dbReference type="EMBL" id="AWSD01000388">
    <property type="protein sequence ID" value="ERH15544.1"/>
    <property type="molecule type" value="Genomic_DNA"/>
</dbReference>
<evidence type="ECO:0000313" key="3">
    <source>
        <dbReference type="EMBL" id="ERH15544.1"/>
    </source>
</evidence>
<keyword evidence="1" id="KW-1133">Transmembrane helix</keyword>
<feature type="transmembrane region" description="Helical" evidence="1">
    <location>
        <begin position="140"/>
        <end position="162"/>
    </location>
</feature>
<dbReference type="PATRIC" id="fig|1227262.3.peg.2597"/>
<feature type="transmembrane region" description="Helical" evidence="1">
    <location>
        <begin position="274"/>
        <end position="298"/>
    </location>
</feature>
<dbReference type="Pfam" id="PF02517">
    <property type="entry name" value="Rce1-like"/>
    <property type="match status" value="1"/>
</dbReference>
<evidence type="ECO:0000256" key="1">
    <source>
        <dbReference type="SAM" id="Phobius"/>
    </source>
</evidence>
<protein>
    <submittedName>
        <fullName evidence="3">CAAX amino terminal protease family protein</fullName>
    </submittedName>
</protein>
<feature type="transmembrane region" description="Helical" evidence="1">
    <location>
        <begin position="247"/>
        <end position="268"/>
    </location>
</feature>
<dbReference type="InterPro" id="IPR042150">
    <property type="entry name" value="MmRce1-like"/>
</dbReference>
<keyword evidence="1" id="KW-0472">Membrane</keyword>
<evidence type="ECO:0000259" key="2">
    <source>
        <dbReference type="Pfam" id="PF02517"/>
    </source>
</evidence>
<dbReference type="InterPro" id="IPR003675">
    <property type="entry name" value="Rce1/LyrA-like_dom"/>
</dbReference>
<keyword evidence="1" id="KW-0812">Transmembrane</keyword>
<evidence type="ECO:0000313" key="4">
    <source>
        <dbReference type="Proteomes" id="UP000016498"/>
    </source>
</evidence>
<feature type="transmembrane region" description="Helical" evidence="1">
    <location>
        <begin position="41"/>
        <end position="61"/>
    </location>
</feature>
<dbReference type="GO" id="GO:0080120">
    <property type="term" value="P:CAAX-box protein maturation"/>
    <property type="evidence" value="ECO:0007669"/>
    <property type="project" value="UniProtKB-ARBA"/>
</dbReference>
<keyword evidence="3" id="KW-0378">Hydrolase</keyword>
<accession>U1PZU8</accession>
<dbReference type="GO" id="GO:0004175">
    <property type="term" value="F:endopeptidase activity"/>
    <property type="evidence" value="ECO:0007669"/>
    <property type="project" value="UniProtKB-ARBA"/>
</dbReference>
<feature type="transmembrane region" description="Helical" evidence="1">
    <location>
        <begin position="113"/>
        <end position="134"/>
    </location>
</feature>
<organism evidence="3 4">
    <name type="scientific">Actinomyces johnsonii F0510</name>
    <dbReference type="NCBI Taxonomy" id="1227262"/>
    <lineage>
        <taxon>Bacteria</taxon>
        <taxon>Bacillati</taxon>
        <taxon>Actinomycetota</taxon>
        <taxon>Actinomycetes</taxon>
        <taxon>Actinomycetales</taxon>
        <taxon>Actinomycetaceae</taxon>
        <taxon>Actinomyces</taxon>
    </lineage>
</organism>
<comment type="caution">
    <text evidence="3">The sequence shown here is derived from an EMBL/GenBank/DDBJ whole genome shotgun (WGS) entry which is preliminary data.</text>
</comment>
<reference evidence="3 4" key="1">
    <citation type="submission" date="2013-06" db="EMBL/GenBank/DDBJ databases">
        <authorList>
            <person name="Weinstock G."/>
            <person name="Sodergren E."/>
            <person name="Lobos E.A."/>
            <person name="Fulton L."/>
            <person name="Fulton R."/>
            <person name="Courtney L."/>
            <person name="Fronick C."/>
            <person name="O'Laughlin M."/>
            <person name="Godfrey J."/>
            <person name="Wilson R.M."/>
            <person name="Miner T."/>
            <person name="Farmer C."/>
            <person name="Delehaunty K."/>
            <person name="Cordes M."/>
            <person name="Minx P."/>
            <person name="Tomlinson C."/>
            <person name="Chen J."/>
            <person name="Wollam A."/>
            <person name="Pepin K.H."/>
            <person name="Bhonagiri V."/>
            <person name="Zhang X."/>
            <person name="Warren W."/>
            <person name="Mitreva M."/>
            <person name="Mardis E.R."/>
            <person name="Wilson R.K."/>
        </authorList>
    </citation>
    <scope>NUCLEOTIDE SEQUENCE [LARGE SCALE GENOMIC DNA]</scope>
    <source>
        <strain evidence="3 4">F0510</strain>
    </source>
</reference>
<dbReference type="HOGENOM" id="CLU_084131_0_0_11"/>
<dbReference type="Proteomes" id="UP000016498">
    <property type="component" value="Unassembled WGS sequence"/>
</dbReference>
<dbReference type="AlphaFoldDB" id="U1PZU8"/>
<dbReference type="PANTHER" id="PTHR35797:SF1">
    <property type="entry name" value="PROTEASE"/>
    <property type="match status" value="1"/>
</dbReference>
<feature type="transmembrane region" description="Helical" evidence="1">
    <location>
        <begin position="183"/>
        <end position="204"/>
    </location>
</feature>
<name>U1PZU8_9ACTO</name>
<feature type="transmembrane region" description="Helical" evidence="1">
    <location>
        <begin position="73"/>
        <end position="92"/>
    </location>
</feature>
<keyword evidence="3" id="KW-0645">Protease</keyword>
<proteinExistence type="predicted"/>
<sequence>MRTVTEETINAIWLRSPILVLHHMSMSDAPPSGGAPAASSLTRLVVFSVIVLGSGWIGLLVDDALGDAHSLRGQGSLVWIMTPILTGAVLALSDPSLRRSYAVSWLPGRLRAYGVAISVFPLSFVVAIAVGWAAGVLSPAGLGAFGGAVAANVPGTVLKNVAEEGAWRGYLTPALLRRRLPDPAVWLVVGVVWGVWHLPYYLWFLDESLLRSVLDVPPLIYALIAVPVTICWAPLFTELRILSGSIWPGLIAHSIANLSQIPVSLGGLPITPGWGLLVSPVVGIIPNAIVLAAGLGLWARRTGRLRRRPR</sequence>
<dbReference type="PANTHER" id="PTHR35797">
    <property type="entry name" value="PROTEASE-RELATED"/>
    <property type="match status" value="1"/>
</dbReference>